<proteinExistence type="inferred from homology"/>
<dbReference type="InterPro" id="IPR023393">
    <property type="entry name" value="START-like_dom_sf"/>
</dbReference>
<dbReference type="Pfam" id="PF08327">
    <property type="entry name" value="AHSA1"/>
    <property type="match status" value="1"/>
</dbReference>
<organism evidence="3 4">
    <name type="scientific">Gimibacter soli</name>
    <dbReference type="NCBI Taxonomy" id="3024400"/>
    <lineage>
        <taxon>Bacteria</taxon>
        <taxon>Pseudomonadati</taxon>
        <taxon>Pseudomonadota</taxon>
        <taxon>Alphaproteobacteria</taxon>
        <taxon>Kordiimonadales</taxon>
        <taxon>Temperatibacteraceae</taxon>
        <taxon>Gimibacter</taxon>
    </lineage>
</organism>
<dbReference type="InterPro" id="IPR013538">
    <property type="entry name" value="ASHA1/2-like_C"/>
</dbReference>
<gene>
    <name evidence="3" type="ORF">PH603_00960</name>
</gene>
<dbReference type="KEGG" id="gso:PH603_00960"/>
<accession>A0AAE9XSN6</accession>
<keyword evidence="4" id="KW-1185">Reference proteome</keyword>
<dbReference type="EMBL" id="CP116805">
    <property type="protein sequence ID" value="WCL54325.1"/>
    <property type="molecule type" value="Genomic_DNA"/>
</dbReference>
<dbReference type="Proteomes" id="UP001217500">
    <property type="component" value="Chromosome"/>
</dbReference>
<dbReference type="RefSeq" id="WP_289504044.1">
    <property type="nucleotide sequence ID" value="NZ_CP116805.1"/>
</dbReference>
<evidence type="ECO:0000256" key="1">
    <source>
        <dbReference type="ARBA" id="ARBA00006817"/>
    </source>
</evidence>
<dbReference type="Gene3D" id="3.30.530.20">
    <property type="match status" value="1"/>
</dbReference>
<reference evidence="3" key="1">
    <citation type="submission" date="2023-01" db="EMBL/GenBank/DDBJ databases">
        <title>The genome sequence of Kordiimonadaceae bacterium 6D33.</title>
        <authorList>
            <person name="Liu Y."/>
        </authorList>
    </citation>
    <scope>NUCLEOTIDE SEQUENCE</scope>
    <source>
        <strain evidence="3">6D33</strain>
    </source>
</reference>
<sequence length="160" mass="17887">MSDPTVIHGNFTIVRHYRASPAKAFDAFRDPAKKRRWFVESDGFHVDSFEMDFRVGGTERSCFRFVADKPIEEGTPCINDTVYMDIVEGARIVTAYTMTVGEARISSSLATVEFLPDGTGSKLIFTEQAAFFAGGDGIAMRQQGWEELIDRLARFLEGTL</sequence>
<evidence type="ECO:0000313" key="3">
    <source>
        <dbReference type="EMBL" id="WCL54325.1"/>
    </source>
</evidence>
<feature type="domain" description="Activator of Hsp90 ATPase homologue 1/2-like C-terminal" evidence="2">
    <location>
        <begin position="19"/>
        <end position="157"/>
    </location>
</feature>
<dbReference type="SUPFAM" id="SSF55961">
    <property type="entry name" value="Bet v1-like"/>
    <property type="match status" value="1"/>
</dbReference>
<comment type="similarity">
    <text evidence="1">Belongs to the AHA1 family.</text>
</comment>
<dbReference type="AlphaFoldDB" id="A0AAE9XSN6"/>
<evidence type="ECO:0000313" key="4">
    <source>
        <dbReference type="Proteomes" id="UP001217500"/>
    </source>
</evidence>
<dbReference type="CDD" id="cd08900">
    <property type="entry name" value="SRPBCC_CalC_Aha1-like_7"/>
    <property type="match status" value="1"/>
</dbReference>
<name>A0AAE9XSN6_9PROT</name>
<protein>
    <submittedName>
        <fullName evidence="3">SRPBCC family protein</fullName>
    </submittedName>
</protein>
<evidence type="ECO:0000259" key="2">
    <source>
        <dbReference type="Pfam" id="PF08327"/>
    </source>
</evidence>